<evidence type="ECO:0000313" key="2">
    <source>
        <dbReference type="Proteomes" id="UP001447842"/>
    </source>
</evidence>
<dbReference type="EMBL" id="CP147920">
    <property type="protein sequence ID" value="XAU13949.1"/>
    <property type="molecule type" value="Genomic_DNA"/>
</dbReference>
<organism evidence="1 2">
    <name type="scientific">Sulfurimonas diazotrophicus</name>
    <dbReference type="NCBI Taxonomy" id="3131939"/>
    <lineage>
        <taxon>Bacteria</taxon>
        <taxon>Pseudomonadati</taxon>
        <taxon>Campylobacterota</taxon>
        <taxon>Epsilonproteobacteria</taxon>
        <taxon>Campylobacterales</taxon>
        <taxon>Sulfurimonadaceae</taxon>
        <taxon>Sulfurimonas</taxon>
    </lineage>
</organism>
<proteinExistence type="predicted"/>
<name>A0ABZ3H8K7_9BACT</name>
<protein>
    <recommendedName>
        <fullName evidence="3">Periplasmic protein</fullName>
    </recommendedName>
</protein>
<evidence type="ECO:0000313" key="1">
    <source>
        <dbReference type="EMBL" id="XAU13949.1"/>
    </source>
</evidence>
<dbReference type="RefSeq" id="WP_345971765.1">
    <property type="nucleotide sequence ID" value="NZ_CP147920.1"/>
</dbReference>
<reference evidence="1 2" key="1">
    <citation type="submission" date="2024-03" db="EMBL/GenBank/DDBJ databases">
        <title>Sulfurimonas sp. HSL3-1.</title>
        <authorList>
            <person name="Wang S."/>
        </authorList>
    </citation>
    <scope>NUCLEOTIDE SEQUENCE [LARGE SCALE GENOMIC DNA]</scope>
    <source>
        <strain evidence="1 2">HSL3-1</strain>
    </source>
</reference>
<gene>
    <name evidence="1" type="ORF">WCY31_06730</name>
</gene>
<evidence type="ECO:0008006" key="3">
    <source>
        <dbReference type="Google" id="ProtNLM"/>
    </source>
</evidence>
<dbReference type="Proteomes" id="UP001447842">
    <property type="component" value="Chromosome"/>
</dbReference>
<accession>A0ABZ3H8K7</accession>
<sequence length="425" mass="47774">MKTLLFTLLLLPVLLFARSGIVSGLPLPKTYVLNLDPYECDTDCLEDLVEHEQFFSLLAQMPEPIEDEELNEQRLIYVALFNIDGAVIGTGVRFALLLPERVIGRYAASTTNSVLAYLLGKNRDFELKTFNIGTESPDDIRAGLSAVSQDHFHYVIAPFTKKGAETLVQLRPRCNVYLPTVNIADINATELEESDGHFYFGGIDYRAQIGKLVENATPPLVIFYDQSALGEELKNAAESAYMERFSDNDPRSYDAAGRAVYAYPIDKRTTNLKHILDKNERLQHGTFLLNTPLIKSAMIMSQLTLYDANATQVLATQIGYNSMLFDITQPLDREHMLVANSISKQNGVLVESNKLLQNDIEYDWINYATTLGVDYFYSLAAGTPREYTIPIEDHQVAYPVTLYRAGISKFALLDEEEEDEGSLFE</sequence>
<keyword evidence="2" id="KW-1185">Reference proteome</keyword>